<keyword evidence="7 11" id="KW-0812">Transmembrane</keyword>
<dbReference type="InterPro" id="IPR045584">
    <property type="entry name" value="Pilin-like"/>
</dbReference>
<keyword evidence="9 11" id="KW-0472">Membrane</keyword>
<dbReference type="SUPFAM" id="SSF54523">
    <property type="entry name" value="Pili subunits"/>
    <property type="match status" value="1"/>
</dbReference>
<keyword evidence="8 11" id="KW-1133">Transmembrane helix</keyword>
<evidence type="ECO:0000256" key="3">
    <source>
        <dbReference type="ARBA" id="ARBA00021539"/>
    </source>
</evidence>
<evidence type="ECO:0000256" key="7">
    <source>
        <dbReference type="ARBA" id="ARBA00022692"/>
    </source>
</evidence>
<proteinExistence type="inferred from homology"/>
<keyword evidence="13" id="KW-1185">Reference proteome</keyword>
<evidence type="ECO:0000256" key="6">
    <source>
        <dbReference type="ARBA" id="ARBA00022519"/>
    </source>
</evidence>
<dbReference type="InterPro" id="IPR010055">
    <property type="entry name" value="T2SS_protein-GspJ"/>
</dbReference>
<evidence type="ECO:0000256" key="2">
    <source>
        <dbReference type="ARBA" id="ARBA00011084"/>
    </source>
</evidence>
<dbReference type="Pfam" id="PF11612">
    <property type="entry name" value="T2SSJ"/>
    <property type="match status" value="1"/>
</dbReference>
<evidence type="ECO:0000256" key="5">
    <source>
        <dbReference type="ARBA" id="ARBA00022481"/>
    </source>
</evidence>
<protein>
    <recommendedName>
        <fullName evidence="3">Type II secretion system protein J</fullName>
    </recommendedName>
</protein>
<gene>
    <name evidence="12" type="primary">gspJ</name>
    <name evidence="12" type="ORF">ACFOMF_09825</name>
</gene>
<evidence type="ECO:0000256" key="4">
    <source>
        <dbReference type="ARBA" id="ARBA00022475"/>
    </source>
</evidence>
<evidence type="ECO:0000313" key="13">
    <source>
        <dbReference type="Proteomes" id="UP001595630"/>
    </source>
</evidence>
<dbReference type="Proteomes" id="UP001595630">
    <property type="component" value="Unassembled WGS sequence"/>
</dbReference>
<evidence type="ECO:0000256" key="8">
    <source>
        <dbReference type="ARBA" id="ARBA00022989"/>
    </source>
</evidence>
<dbReference type="RefSeq" id="WP_386364292.1">
    <property type="nucleotide sequence ID" value="NZ_JBHRXZ010000022.1"/>
</dbReference>
<dbReference type="InterPro" id="IPR012902">
    <property type="entry name" value="N_methyl_site"/>
</dbReference>
<evidence type="ECO:0000313" key="12">
    <source>
        <dbReference type="EMBL" id="MFC3608074.1"/>
    </source>
</evidence>
<dbReference type="EMBL" id="JBHRXZ010000022">
    <property type="protein sequence ID" value="MFC3608074.1"/>
    <property type="molecule type" value="Genomic_DNA"/>
</dbReference>
<feature type="transmembrane region" description="Helical" evidence="11">
    <location>
        <begin position="6"/>
        <end position="27"/>
    </location>
</feature>
<evidence type="ECO:0000256" key="10">
    <source>
        <dbReference type="SAM" id="MobiDB-lite"/>
    </source>
</evidence>
<keyword evidence="5" id="KW-0488">Methylation</keyword>
<evidence type="ECO:0000256" key="9">
    <source>
        <dbReference type="ARBA" id="ARBA00023136"/>
    </source>
</evidence>
<comment type="similarity">
    <text evidence="2">Belongs to the GSP J family.</text>
</comment>
<dbReference type="Gene3D" id="3.10.610.10">
    <property type="entry name" value="GSPII I/J protein-like"/>
    <property type="match status" value="1"/>
</dbReference>
<dbReference type="Gene3D" id="2.10.70.20">
    <property type="entry name" value="gspk-gspi-gspj complex like domains"/>
    <property type="match status" value="1"/>
</dbReference>
<keyword evidence="4" id="KW-1003">Cell membrane</keyword>
<keyword evidence="6" id="KW-0997">Cell inner membrane</keyword>
<dbReference type="Pfam" id="PF07963">
    <property type="entry name" value="N_methyl"/>
    <property type="match status" value="1"/>
</dbReference>
<feature type="region of interest" description="Disordered" evidence="10">
    <location>
        <begin position="206"/>
        <end position="227"/>
    </location>
</feature>
<dbReference type="InterPro" id="IPR051621">
    <property type="entry name" value="T2SS_protein_J"/>
</dbReference>
<dbReference type="NCBIfam" id="TIGR01711">
    <property type="entry name" value="gspJ"/>
    <property type="match status" value="1"/>
</dbReference>
<evidence type="ECO:0000256" key="1">
    <source>
        <dbReference type="ARBA" id="ARBA00004377"/>
    </source>
</evidence>
<reference evidence="13" key="1">
    <citation type="journal article" date="2019" name="Int. J. Syst. Evol. Microbiol.">
        <title>The Global Catalogue of Microorganisms (GCM) 10K type strain sequencing project: providing services to taxonomists for standard genome sequencing and annotation.</title>
        <authorList>
            <consortium name="The Broad Institute Genomics Platform"/>
            <consortium name="The Broad Institute Genome Sequencing Center for Infectious Disease"/>
            <person name="Wu L."/>
            <person name="Ma J."/>
        </authorList>
    </citation>
    <scope>NUCLEOTIDE SEQUENCE [LARGE SCALE GENOMIC DNA]</scope>
    <source>
        <strain evidence="13">KCTC 42447</strain>
    </source>
</reference>
<dbReference type="NCBIfam" id="TIGR02532">
    <property type="entry name" value="IV_pilin_GFxxxE"/>
    <property type="match status" value="1"/>
</dbReference>
<evidence type="ECO:0000256" key="11">
    <source>
        <dbReference type="SAM" id="Phobius"/>
    </source>
</evidence>
<accession>A0ABV7T5H2</accession>
<comment type="caution">
    <text evidence="12">The sequence shown here is derived from an EMBL/GenBank/DDBJ whole genome shotgun (WGS) entry which is preliminary data.</text>
</comment>
<sequence>MPRQAGFTLLELLIAIALFALLGLGTYRMLDAVLRSDAATLEQEQALRELSRAVWAFERDILHASPRPVRDGYGEEQAAFVARPDRRPGDPLFEFTRGGWRNPTGLVRSDYQRVGWRLSGDRLERLYWVVLDRDVGSQPRVQSVLSGVRELQVRFQDEEAAWHEEWPPFDNQRGDPEAASERMPRALQLSFEHPRYGRIERLLRLPDGPFRQPAGNPFEGVPEGVQP</sequence>
<dbReference type="PANTHER" id="PTHR39583:SF2">
    <property type="entry name" value="TYPE II SECRETION SYSTEM PROTEIN J"/>
    <property type="match status" value="1"/>
</dbReference>
<comment type="subcellular location">
    <subcellularLocation>
        <location evidence="1">Cell inner membrane</location>
        <topology evidence="1">Single-pass membrane protein</topology>
    </subcellularLocation>
</comment>
<organism evidence="12 13">
    <name type="scientific">Stutzerimonas tarimensis</name>
    <dbReference type="NCBI Taxonomy" id="1507735"/>
    <lineage>
        <taxon>Bacteria</taxon>
        <taxon>Pseudomonadati</taxon>
        <taxon>Pseudomonadota</taxon>
        <taxon>Gammaproteobacteria</taxon>
        <taxon>Pseudomonadales</taxon>
        <taxon>Pseudomonadaceae</taxon>
        <taxon>Stutzerimonas</taxon>
    </lineage>
</organism>
<dbReference type="PANTHER" id="PTHR39583">
    <property type="entry name" value="TYPE II SECRETION SYSTEM PROTEIN J-RELATED"/>
    <property type="match status" value="1"/>
</dbReference>
<name>A0ABV7T5H2_9GAMM</name>